<dbReference type="Gene3D" id="2.60.40.10">
    <property type="entry name" value="Immunoglobulins"/>
    <property type="match status" value="2"/>
</dbReference>
<dbReference type="Pfam" id="PF01476">
    <property type="entry name" value="LysM"/>
    <property type="match status" value="1"/>
</dbReference>
<comment type="caution">
    <text evidence="3">The sequence shown here is derived from an EMBL/GenBank/DDBJ whole genome shotgun (WGS) entry which is preliminary data.</text>
</comment>
<name>A0A502DHE0_9BURK</name>
<accession>A0A502DHE0</accession>
<reference evidence="3 4" key="1">
    <citation type="journal article" date="2019" name="Environ. Microbiol.">
        <title>Species interactions and distinct microbial communities in high Arctic permafrost affected cryosols are associated with the CH4 and CO2 gas fluxes.</title>
        <authorList>
            <person name="Altshuler I."/>
            <person name="Hamel J."/>
            <person name="Turney S."/>
            <person name="Magnuson E."/>
            <person name="Levesque R."/>
            <person name="Greer C."/>
            <person name="Whyte L.G."/>
        </authorList>
    </citation>
    <scope>NUCLEOTIDE SEQUENCE [LARGE SCALE GENOMIC DNA]</scope>
    <source>
        <strain evidence="3 4">S06.C</strain>
    </source>
</reference>
<dbReference type="Pfam" id="PF04773">
    <property type="entry name" value="FecR"/>
    <property type="match status" value="1"/>
</dbReference>
<dbReference type="OrthoDB" id="9813091at2"/>
<dbReference type="Gene3D" id="3.10.350.10">
    <property type="entry name" value="LysM domain"/>
    <property type="match status" value="1"/>
</dbReference>
<sequence>MNVAARLRLRTQAVLLACALVVGGAHAAAPSRGELRHRVVVGDTLQALGERYLRVPSQWRELQAINRIADPDTLKAGSLVRIPRTLLRPADMATAKVEFVQGHAVGVLPAALPAPAGRAKGAPAPPPAADASEPLVAGDAVSEGTRIQVPKDGYLRLRLADGSVVRVLAESDVELKRLRSKRPSGGRYESVIDVRRGKVESDVAPQPKGRLFEIHAPGAVASVRGTRFDVAVSAEGRVSTSVAEGVVKVQPRKPKKRSARSADVRAGEGAIVEADGQLDKRATLPPAPDLSSLPAVVRDANMLILHLAAPDSTLAGYEVRIARSDDMREVLRNGLFETGRVQFTALDDGDYVVGVRAFDRDGLAGAETRRALRVHARPVPPLYQAPAPGARITSDAGQLVCSDVAGANAQLQVSRSIDFATLVLDETRTGDCRLGVAALAPGDYWWRVASIARDAGGTLRRGPFAAPQPFTVALMPSVGTVQVEESGESPTLRWQAEGGVSFRAQLARDADFRQPLLDVELTTPTWTIAGPPRGNYYVRLQARDASGLVGAFSPARRVRIGPVVSTSDGGILHSGDGALVDRP</sequence>
<dbReference type="Gene3D" id="2.60.120.1440">
    <property type="match status" value="1"/>
</dbReference>
<dbReference type="RefSeq" id="WP_140844608.1">
    <property type="nucleotide sequence ID" value="NZ_RCZI01000006.1"/>
</dbReference>
<dbReference type="PROSITE" id="PS51782">
    <property type="entry name" value="LYSM"/>
    <property type="match status" value="1"/>
</dbReference>
<dbReference type="PIRSF" id="PIRSF029644">
    <property type="entry name" value="UCP029644"/>
    <property type="match status" value="1"/>
</dbReference>
<dbReference type="EMBL" id="RCZI01000006">
    <property type="protein sequence ID" value="TPG23889.1"/>
    <property type="molecule type" value="Genomic_DNA"/>
</dbReference>
<organism evidence="3 4">
    <name type="scientific">Variovorax guangxiensis</name>
    <dbReference type="NCBI Taxonomy" id="1775474"/>
    <lineage>
        <taxon>Bacteria</taxon>
        <taxon>Pseudomonadati</taxon>
        <taxon>Pseudomonadota</taxon>
        <taxon>Betaproteobacteria</taxon>
        <taxon>Burkholderiales</taxon>
        <taxon>Comamonadaceae</taxon>
        <taxon>Variovorax</taxon>
    </lineage>
</organism>
<dbReference type="Proteomes" id="UP000319212">
    <property type="component" value="Unassembled WGS sequence"/>
</dbReference>
<proteinExistence type="predicted"/>
<dbReference type="InterPro" id="IPR006860">
    <property type="entry name" value="FecR"/>
</dbReference>
<dbReference type="CDD" id="cd00118">
    <property type="entry name" value="LysM"/>
    <property type="match status" value="1"/>
</dbReference>
<protein>
    <submittedName>
        <fullName evidence="3">LysM peptidoglycan-binding domain-containing protein</fullName>
    </submittedName>
</protein>
<dbReference type="InterPro" id="IPR016930">
    <property type="entry name" value="UCP029644"/>
</dbReference>
<feature type="signal peptide" evidence="1">
    <location>
        <begin position="1"/>
        <end position="27"/>
    </location>
</feature>
<gene>
    <name evidence="3" type="ORF">EAH82_18715</name>
</gene>
<dbReference type="InterPro" id="IPR036779">
    <property type="entry name" value="LysM_dom_sf"/>
</dbReference>
<dbReference type="PANTHER" id="PTHR38731">
    <property type="entry name" value="LIPL45-RELATED LIPOPROTEIN-RELATED"/>
    <property type="match status" value="1"/>
</dbReference>
<dbReference type="InterPro" id="IPR018392">
    <property type="entry name" value="LysM"/>
</dbReference>
<evidence type="ECO:0000313" key="4">
    <source>
        <dbReference type="Proteomes" id="UP000319212"/>
    </source>
</evidence>
<feature type="domain" description="LysM" evidence="2">
    <location>
        <begin position="35"/>
        <end position="82"/>
    </location>
</feature>
<evidence type="ECO:0000256" key="1">
    <source>
        <dbReference type="SAM" id="SignalP"/>
    </source>
</evidence>
<evidence type="ECO:0000313" key="3">
    <source>
        <dbReference type="EMBL" id="TPG23889.1"/>
    </source>
</evidence>
<dbReference type="AlphaFoldDB" id="A0A502DHE0"/>
<feature type="chain" id="PRO_5021491730" evidence="1">
    <location>
        <begin position="28"/>
        <end position="583"/>
    </location>
</feature>
<keyword evidence="1" id="KW-0732">Signal</keyword>
<evidence type="ECO:0000259" key="2">
    <source>
        <dbReference type="PROSITE" id="PS51782"/>
    </source>
</evidence>
<dbReference type="InterPro" id="IPR013783">
    <property type="entry name" value="Ig-like_fold"/>
</dbReference>